<sequence>MGTKLQFAINPLALSPSNNFSGSYLEDWDYLQNTEQKGNLRTAGFDKAYSSMERMPECQSIESIKKTILLHEEIFKHQVRELHRLYTVQMRQMNELKNEMKQNRIWGGVTGPSTKPSHFANQRQPLESIGYDPHVHVQSSRDDLRSRERSSGCSGDTSIMIKGFDLERPAEDMSTGVRASEDDHAGAGSGCQRIGINSKTSMDGVEEESEVELTLSIGCTGRMRSKVHQQHCSIRLGGSEPNHYEFKDFGFSASIKTDSDERVDPNSTMSSSIATFNQESKQPHWLFHGQNLNRT</sequence>
<keyword evidence="3" id="KW-1185">Reference proteome</keyword>
<organism evidence="2 3">
    <name type="scientific">Ilex paraguariensis</name>
    <name type="common">yerba mate</name>
    <dbReference type="NCBI Taxonomy" id="185542"/>
    <lineage>
        <taxon>Eukaryota</taxon>
        <taxon>Viridiplantae</taxon>
        <taxon>Streptophyta</taxon>
        <taxon>Embryophyta</taxon>
        <taxon>Tracheophyta</taxon>
        <taxon>Spermatophyta</taxon>
        <taxon>Magnoliopsida</taxon>
        <taxon>eudicotyledons</taxon>
        <taxon>Gunneridae</taxon>
        <taxon>Pentapetalae</taxon>
        <taxon>asterids</taxon>
        <taxon>campanulids</taxon>
        <taxon>Aquifoliales</taxon>
        <taxon>Aquifoliaceae</taxon>
        <taxon>Ilex</taxon>
    </lineage>
</organism>
<feature type="compositionally biased region" description="Basic and acidic residues" evidence="1">
    <location>
        <begin position="135"/>
        <end position="150"/>
    </location>
</feature>
<gene>
    <name evidence="2" type="ORF">ILEXP_LOCUS31089</name>
</gene>
<accession>A0ABC8SYI0</accession>
<dbReference type="EMBL" id="CAUOFW020003824">
    <property type="protein sequence ID" value="CAK9162239.1"/>
    <property type="molecule type" value="Genomic_DNA"/>
</dbReference>
<protein>
    <submittedName>
        <fullName evidence="2">Uncharacterized protein</fullName>
    </submittedName>
</protein>
<dbReference type="Proteomes" id="UP001642360">
    <property type="component" value="Unassembled WGS sequence"/>
</dbReference>
<dbReference type="PANTHER" id="PTHR33167:SF33">
    <property type="entry name" value="MYB-CC TYPE TRANSCRIPTION FACTOR LHEQLE-CONTAINING DOMAIN-CONTAINING PROTEIN"/>
    <property type="match status" value="1"/>
</dbReference>
<evidence type="ECO:0000313" key="3">
    <source>
        <dbReference type="Proteomes" id="UP001642360"/>
    </source>
</evidence>
<reference evidence="2 3" key="1">
    <citation type="submission" date="2024-02" db="EMBL/GenBank/DDBJ databases">
        <authorList>
            <person name="Vignale AGUSTIN F."/>
            <person name="Sosa J E."/>
            <person name="Modenutti C."/>
        </authorList>
    </citation>
    <scope>NUCLEOTIDE SEQUENCE [LARGE SCALE GENOMIC DNA]</scope>
</reference>
<dbReference type="AlphaFoldDB" id="A0ABC8SYI0"/>
<proteinExistence type="predicted"/>
<evidence type="ECO:0000256" key="1">
    <source>
        <dbReference type="SAM" id="MobiDB-lite"/>
    </source>
</evidence>
<name>A0ABC8SYI0_9AQUA</name>
<evidence type="ECO:0000313" key="2">
    <source>
        <dbReference type="EMBL" id="CAK9162239.1"/>
    </source>
</evidence>
<feature type="region of interest" description="Disordered" evidence="1">
    <location>
        <begin position="179"/>
        <end position="205"/>
    </location>
</feature>
<feature type="region of interest" description="Disordered" evidence="1">
    <location>
        <begin position="135"/>
        <end position="154"/>
    </location>
</feature>
<feature type="region of interest" description="Disordered" evidence="1">
    <location>
        <begin position="275"/>
        <end position="295"/>
    </location>
</feature>
<comment type="caution">
    <text evidence="2">The sequence shown here is derived from an EMBL/GenBank/DDBJ whole genome shotgun (WGS) entry which is preliminary data.</text>
</comment>
<dbReference type="PANTHER" id="PTHR33167">
    <property type="entry name" value="TRANSCRIPTION FACTOR, PUTATIVE (DUF863)-RELATED"/>
    <property type="match status" value="1"/>
</dbReference>